<feature type="compositionally biased region" description="Basic and acidic residues" evidence="1">
    <location>
        <begin position="163"/>
        <end position="172"/>
    </location>
</feature>
<dbReference type="PANTHER" id="PTHR28376:SF1">
    <property type="entry name" value="POU DOMAIN CLASS 2-ASSOCIATING FACTOR 2"/>
    <property type="match status" value="1"/>
</dbReference>
<dbReference type="Pfam" id="PF17721">
    <property type="entry name" value="POU2AF2"/>
    <property type="match status" value="1"/>
</dbReference>
<dbReference type="GO" id="GO:0005634">
    <property type="term" value="C:nucleus"/>
    <property type="evidence" value="ECO:0007669"/>
    <property type="project" value="TreeGrafter"/>
</dbReference>
<dbReference type="PANTHER" id="PTHR28376">
    <property type="entry name" value="RGD1562914"/>
    <property type="match status" value="1"/>
</dbReference>
<evidence type="ECO:0000313" key="3">
    <source>
        <dbReference type="Proteomes" id="UP000694408"/>
    </source>
</evidence>
<proteinExistence type="predicted"/>
<organism evidence="2 3">
    <name type="scientific">Junco hyemalis</name>
    <name type="common">Dark-eyed junco</name>
    <dbReference type="NCBI Taxonomy" id="40217"/>
    <lineage>
        <taxon>Eukaryota</taxon>
        <taxon>Metazoa</taxon>
        <taxon>Chordata</taxon>
        <taxon>Craniata</taxon>
        <taxon>Vertebrata</taxon>
        <taxon>Euteleostomi</taxon>
        <taxon>Archelosauria</taxon>
        <taxon>Archosauria</taxon>
        <taxon>Dinosauria</taxon>
        <taxon>Saurischia</taxon>
        <taxon>Theropoda</taxon>
        <taxon>Coelurosauria</taxon>
        <taxon>Aves</taxon>
        <taxon>Neognathae</taxon>
        <taxon>Neoaves</taxon>
        <taxon>Telluraves</taxon>
        <taxon>Australaves</taxon>
        <taxon>Passeriformes</taxon>
        <taxon>Passerellidae</taxon>
        <taxon>Junco</taxon>
    </lineage>
</organism>
<dbReference type="Proteomes" id="UP000694408">
    <property type="component" value="Unplaced"/>
</dbReference>
<dbReference type="GO" id="GO:0043565">
    <property type="term" value="F:sequence-specific DNA binding"/>
    <property type="evidence" value="ECO:0007669"/>
    <property type="project" value="TreeGrafter"/>
</dbReference>
<dbReference type="OMA" id="HRNSSWG"/>
<accession>A0A8C5IVU9</accession>
<reference evidence="2" key="1">
    <citation type="submission" date="2025-08" db="UniProtKB">
        <authorList>
            <consortium name="Ensembl"/>
        </authorList>
    </citation>
    <scope>IDENTIFICATION</scope>
</reference>
<protein>
    <submittedName>
        <fullName evidence="2">Uncharacterized protein</fullName>
    </submittedName>
</protein>
<dbReference type="Ensembl" id="ENSJHYT00000009741.1">
    <property type="protein sequence ID" value="ENSJHYP00000008000.1"/>
    <property type="gene ID" value="ENSJHYG00000006363.1"/>
</dbReference>
<sequence length="188" mass="20042">ARRSRAGAAAGAAPHARRTPPCPRPRRSTAATRTAAPRPPYRPHAFSLPSLPVSLQREPWEQPSPESLGQPDSACSEPLQALPATSSCLSLPEPGAASPFRGSGWSPALPGAQPYPLHPLEDAHYSPSYAATSPYSLSPFMAVASEPSRMSHLCPEPPSEPPHLPEHSAWAKEDGGALWGTYEGRRTY</sequence>
<keyword evidence="3" id="KW-1185">Reference proteome</keyword>
<feature type="region of interest" description="Disordered" evidence="1">
    <location>
        <begin position="149"/>
        <end position="172"/>
    </location>
</feature>
<dbReference type="GO" id="GO:0003713">
    <property type="term" value="F:transcription coactivator activity"/>
    <property type="evidence" value="ECO:0007669"/>
    <property type="project" value="TreeGrafter"/>
</dbReference>
<dbReference type="InterPro" id="IPR037655">
    <property type="entry name" value="POU2AF2"/>
</dbReference>
<name>A0A8C5IVU9_JUNHY</name>
<evidence type="ECO:0000256" key="1">
    <source>
        <dbReference type="SAM" id="MobiDB-lite"/>
    </source>
</evidence>
<feature type="compositionally biased region" description="Low complexity" evidence="1">
    <location>
        <begin position="1"/>
        <end position="14"/>
    </location>
</feature>
<dbReference type="AlphaFoldDB" id="A0A8C5IVU9"/>
<evidence type="ECO:0000313" key="2">
    <source>
        <dbReference type="Ensembl" id="ENSJHYP00000008000.1"/>
    </source>
</evidence>
<reference evidence="2" key="2">
    <citation type="submission" date="2025-09" db="UniProtKB">
        <authorList>
            <consortium name="Ensembl"/>
        </authorList>
    </citation>
    <scope>IDENTIFICATION</scope>
</reference>
<feature type="region of interest" description="Disordered" evidence="1">
    <location>
        <begin position="1"/>
        <end position="123"/>
    </location>
</feature>